<evidence type="ECO:0000313" key="2">
    <source>
        <dbReference type="Proteomes" id="UP000824120"/>
    </source>
</evidence>
<reference evidence="1 2" key="1">
    <citation type="submission" date="2020-09" db="EMBL/GenBank/DDBJ databases">
        <title>De no assembly of potato wild relative species, Solanum commersonii.</title>
        <authorList>
            <person name="Cho K."/>
        </authorList>
    </citation>
    <scope>NUCLEOTIDE SEQUENCE [LARGE SCALE GENOMIC DNA]</scope>
    <source>
        <strain evidence="1">LZ3.2</strain>
        <tissue evidence="1">Leaf</tissue>
    </source>
</reference>
<sequence length="62" mass="7063">MARQLKMDKFKEKSQLGDFAPSSVLTGKGDIDEGPQKNAKLERSTVNLIDLPRIDREETFLR</sequence>
<dbReference type="EMBL" id="JACXVP010000006">
    <property type="protein sequence ID" value="KAG5599207.1"/>
    <property type="molecule type" value="Genomic_DNA"/>
</dbReference>
<gene>
    <name evidence="1" type="ORF">H5410_030577</name>
</gene>
<dbReference type="AlphaFoldDB" id="A0A9J5YHA6"/>
<accession>A0A9J5YHA6</accession>
<protein>
    <submittedName>
        <fullName evidence="1">Uncharacterized protein</fullName>
    </submittedName>
</protein>
<organism evidence="1 2">
    <name type="scientific">Solanum commersonii</name>
    <name type="common">Commerson's wild potato</name>
    <name type="synonym">Commerson's nightshade</name>
    <dbReference type="NCBI Taxonomy" id="4109"/>
    <lineage>
        <taxon>Eukaryota</taxon>
        <taxon>Viridiplantae</taxon>
        <taxon>Streptophyta</taxon>
        <taxon>Embryophyta</taxon>
        <taxon>Tracheophyta</taxon>
        <taxon>Spermatophyta</taxon>
        <taxon>Magnoliopsida</taxon>
        <taxon>eudicotyledons</taxon>
        <taxon>Gunneridae</taxon>
        <taxon>Pentapetalae</taxon>
        <taxon>asterids</taxon>
        <taxon>lamiids</taxon>
        <taxon>Solanales</taxon>
        <taxon>Solanaceae</taxon>
        <taxon>Solanoideae</taxon>
        <taxon>Solaneae</taxon>
        <taxon>Solanum</taxon>
    </lineage>
</organism>
<keyword evidence="2" id="KW-1185">Reference proteome</keyword>
<name>A0A9J5YHA6_SOLCO</name>
<evidence type="ECO:0000313" key="1">
    <source>
        <dbReference type="EMBL" id="KAG5599207.1"/>
    </source>
</evidence>
<comment type="caution">
    <text evidence="1">The sequence shown here is derived from an EMBL/GenBank/DDBJ whole genome shotgun (WGS) entry which is preliminary data.</text>
</comment>
<dbReference type="Proteomes" id="UP000824120">
    <property type="component" value="Chromosome 6"/>
</dbReference>
<proteinExistence type="predicted"/>